<comment type="subcellular location">
    <subcellularLocation>
        <location evidence="1 11">Membrane</location>
        <topology evidence="1 11">Multi-pass membrane protein</topology>
    </subcellularLocation>
</comment>
<feature type="domain" description="Inward rectifier potassium channel C-terminal" evidence="14">
    <location>
        <begin position="237"/>
        <end position="409"/>
    </location>
</feature>
<dbReference type="Pfam" id="PF17655">
    <property type="entry name" value="IRK_C"/>
    <property type="match status" value="1"/>
</dbReference>
<keyword evidence="9 12" id="KW-0472">Membrane</keyword>
<dbReference type="GO" id="GO:0005886">
    <property type="term" value="C:plasma membrane"/>
    <property type="evidence" value="ECO:0007669"/>
    <property type="project" value="TreeGrafter"/>
</dbReference>
<evidence type="ECO:0000256" key="10">
    <source>
        <dbReference type="ARBA" id="ARBA00023303"/>
    </source>
</evidence>
<dbReference type="GO" id="GO:0005242">
    <property type="term" value="F:inward rectifier potassium channel activity"/>
    <property type="evidence" value="ECO:0007669"/>
    <property type="project" value="InterPro"/>
</dbReference>
<dbReference type="PANTHER" id="PTHR11767">
    <property type="entry name" value="INWARD RECTIFIER POTASSIUM CHANNEL"/>
    <property type="match status" value="1"/>
</dbReference>
<feature type="transmembrane region" description="Helical" evidence="12">
    <location>
        <begin position="119"/>
        <end position="142"/>
    </location>
</feature>
<dbReference type="InterPro" id="IPR014756">
    <property type="entry name" value="Ig_E-set"/>
</dbReference>
<evidence type="ECO:0000256" key="5">
    <source>
        <dbReference type="ARBA" id="ARBA00022882"/>
    </source>
</evidence>
<dbReference type="Gene3D" id="1.10.287.70">
    <property type="match status" value="1"/>
</dbReference>
<keyword evidence="5 11" id="KW-0851">Voltage-gated channel</keyword>
<evidence type="ECO:0000256" key="2">
    <source>
        <dbReference type="ARBA" id="ARBA00022448"/>
    </source>
</evidence>
<feature type="domain" description="Potassium channel inwardly rectifying transmembrane" evidence="13">
    <location>
        <begin position="85"/>
        <end position="228"/>
    </location>
</feature>
<dbReference type="GO" id="GO:1990573">
    <property type="term" value="P:potassium ion import across plasma membrane"/>
    <property type="evidence" value="ECO:0007669"/>
    <property type="project" value="TreeGrafter"/>
</dbReference>
<evidence type="ECO:0000259" key="14">
    <source>
        <dbReference type="Pfam" id="PF17655"/>
    </source>
</evidence>
<dbReference type="AlphaFoldDB" id="A0A1D1V120"/>
<dbReference type="Pfam" id="PF01007">
    <property type="entry name" value="IRK"/>
    <property type="match status" value="1"/>
</dbReference>
<evidence type="ECO:0000256" key="1">
    <source>
        <dbReference type="ARBA" id="ARBA00004141"/>
    </source>
</evidence>
<evidence type="ECO:0000313" key="15">
    <source>
        <dbReference type="EMBL" id="GAU95536.1"/>
    </source>
</evidence>
<dbReference type="PRINTS" id="PR01320">
    <property type="entry name" value="KIRCHANNEL"/>
</dbReference>
<evidence type="ECO:0000313" key="16">
    <source>
        <dbReference type="Proteomes" id="UP000186922"/>
    </source>
</evidence>
<evidence type="ECO:0000256" key="4">
    <source>
        <dbReference type="ARBA" id="ARBA00022692"/>
    </source>
</evidence>
<evidence type="ECO:0000256" key="11">
    <source>
        <dbReference type="RuleBase" id="RU003822"/>
    </source>
</evidence>
<reference evidence="15 16" key="1">
    <citation type="journal article" date="2016" name="Nat. Commun.">
        <title>Extremotolerant tardigrade genome and improved radiotolerance of human cultured cells by tardigrade-unique protein.</title>
        <authorList>
            <person name="Hashimoto T."/>
            <person name="Horikawa D.D."/>
            <person name="Saito Y."/>
            <person name="Kuwahara H."/>
            <person name="Kozuka-Hata H."/>
            <person name="Shin-I T."/>
            <person name="Minakuchi Y."/>
            <person name="Ohishi K."/>
            <person name="Motoyama A."/>
            <person name="Aizu T."/>
            <person name="Enomoto A."/>
            <person name="Kondo K."/>
            <person name="Tanaka S."/>
            <person name="Hara Y."/>
            <person name="Koshikawa S."/>
            <person name="Sagara H."/>
            <person name="Miura T."/>
            <person name="Yokobori S."/>
            <person name="Miyagawa K."/>
            <person name="Suzuki Y."/>
            <person name="Kubo T."/>
            <person name="Oyama M."/>
            <person name="Kohara Y."/>
            <person name="Fujiyama A."/>
            <person name="Arakawa K."/>
            <person name="Katayama T."/>
            <person name="Toyoda A."/>
            <person name="Kunieda T."/>
        </authorList>
    </citation>
    <scope>NUCLEOTIDE SEQUENCE [LARGE SCALE GENOMIC DNA]</scope>
    <source>
        <strain evidence="15 16">YOKOZUNA-1</strain>
    </source>
</reference>
<dbReference type="STRING" id="947166.A0A1D1V120"/>
<accession>A0A1D1V120</accession>
<dbReference type="OrthoDB" id="273257at2759"/>
<evidence type="ECO:0000256" key="3">
    <source>
        <dbReference type="ARBA" id="ARBA00022538"/>
    </source>
</evidence>
<evidence type="ECO:0000256" key="7">
    <source>
        <dbReference type="ARBA" id="ARBA00022989"/>
    </source>
</evidence>
<comment type="caution">
    <text evidence="15">The sequence shown here is derived from an EMBL/GenBank/DDBJ whole genome shotgun (WGS) entry which is preliminary data.</text>
</comment>
<keyword evidence="10 11" id="KW-0407">Ion channel</keyword>
<keyword evidence="8 11" id="KW-0406">Ion transport</keyword>
<gene>
    <name evidence="15" type="primary">RvY_07137-1</name>
    <name evidence="15" type="synonym">RvY_07137.1</name>
    <name evidence="15" type="ORF">RvY_07137</name>
</gene>
<keyword evidence="2 11" id="KW-0813">Transport</keyword>
<organism evidence="15 16">
    <name type="scientific">Ramazzottius varieornatus</name>
    <name type="common">Water bear</name>
    <name type="synonym">Tardigrade</name>
    <dbReference type="NCBI Taxonomy" id="947166"/>
    <lineage>
        <taxon>Eukaryota</taxon>
        <taxon>Metazoa</taxon>
        <taxon>Ecdysozoa</taxon>
        <taxon>Tardigrada</taxon>
        <taxon>Eutardigrada</taxon>
        <taxon>Parachela</taxon>
        <taxon>Hypsibioidea</taxon>
        <taxon>Ramazzottiidae</taxon>
        <taxon>Ramazzottius</taxon>
    </lineage>
</organism>
<keyword evidence="4 11" id="KW-0812">Transmembrane</keyword>
<comment type="similarity">
    <text evidence="11">Belongs to the inward rectifier-type potassium channel (TC 1.A.2.1) family.</text>
</comment>
<evidence type="ECO:0000256" key="6">
    <source>
        <dbReference type="ARBA" id="ARBA00022958"/>
    </source>
</evidence>
<dbReference type="GO" id="GO:0034702">
    <property type="term" value="C:monoatomic ion channel complex"/>
    <property type="evidence" value="ECO:0007669"/>
    <property type="project" value="UniProtKB-KW"/>
</dbReference>
<dbReference type="InterPro" id="IPR040445">
    <property type="entry name" value="Kir_TM"/>
</dbReference>
<dbReference type="InterPro" id="IPR041647">
    <property type="entry name" value="IRK_C"/>
</dbReference>
<dbReference type="PANTHER" id="PTHR11767:SF61">
    <property type="entry name" value="IRK_C DOMAIN-CONTAINING PROTEIN"/>
    <property type="match status" value="1"/>
</dbReference>
<evidence type="ECO:0000256" key="8">
    <source>
        <dbReference type="ARBA" id="ARBA00023065"/>
    </source>
</evidence>
<dbReference type="SUPFAM" id="SSF81324">
    <property type="entry name" value="Voltage-gated potassium channels"/>
    <property type="match status" value="1"/>
</dbReference>
<dbReference type="SUPFAM" id="SSF81296">
    <property type="entry name" value="E set domains"/>
    <property type="match status" value="1"/>
</dbReference>
<keyword evidence="3 11" id="KW-0633">Potassium transport</keyword>
<dbReference type="Gene3D" id="2.60.40.1400">
    <property type="entry name" value="G protein-activated inward rectifier potassium channel 1"/>
    <property type="match status" value="1"/>
</dbReference>
<feature type="transmembrane region" description="Helical" evidence="12">
    <location>
        <begin position="202"/>
        <end position="225"/>
    </location>
</feature>
<evidence type="ECO:0000256" key="9">
    <source>
        <dbReference type="ARBA" id="ARBA00023136"/>
    </source>
</evidence>
<dbReference type="InterPro" id="IPR016449">
    <property type="entry name" value="K_chnl_inward-rec_Kir"/>
</dbReference>
<dbReference type="Proteomes" id="UP000186922">
    <property type="component" value="Unassembled WGS sequence"/>
</dbReference>
<keyword evidence="7 12" id="KW-1133">Transmembrane helix</keyword>
<dbReference type="GO" id="GO:0034765">
    <property type="term" value="P:regulation of monoatomic ion transmembrane transport"/>
    <property type="evidence" value="ECO:0007669"/>
    <property type="project" value="TreeGrafter"/>
</dbReference>
<dbReference type="EMBL" id="BDGG01000003">
    <property type="protein sequence ID" value="GAU95536.1"/>
    <property type="molecule type" value="Genomic_DNA"/>
</dbReference>
<protein>
    <recommendedName>
        <fullName evidence="17">Inward rectifier potassium channel C-terminal domain-containing protein</fullName>
    </recommendedName>
</protein>
<evidence type="ECO:0008006" key="17">
    <source>
        <dbReference type="Google" id="ProtNLM"/>
    </source>
</evidence>
<sequence length="569" mass="64265">MRYAETDFEPGSTSSVMDFRKGIQSWDGVHVMPDRLSSLPRRPTNIPTESVVHDFQTVRQRYYRQRTRRVNNKSRHARRLPRLLYKDGAYTLIPKNVPNWMSRFLTDFWNTLLDMSWSAVLLLFLIGYLTVWFLFAGIFYGISYANGDFNVHSNSTKSRPMCVVLGDDRGPSLSGMFLFSVETLRTIGYGSRYPTEHCGGTIFFLCAGCMVSVLLESVLVGLLLAKTHVPQKRSQTLIFSKFATICTRDNQLVLLFRLANIRTSLMLQIVLKAYLVYAKKTDEGEEMPFHQHEINLQVDQNGDQVFLGWPATVKHVIDSSSPFYYLSKKNLSRAAFELIVILEGIVESTGASVQARTSYVPNEILWGKRFDNMYIYDEHTPDEVFDFRYFETTTLQAKMGDLSAFDRDQKAELLTGSTGLGTILNSSSEDLVDGPGCKDAEPLLSPSLADALDIPYDLMQAKANFARAASHRRDSIRSTRLRSRSSMLQAIMEVSNPSSAALLYRPSLKERRNRNSASCSVGGENVKPAVTLRRNETVGGALEHYRRYDVGKTPNESLDSVLSQPFSIL</sequence>
<proteinExistence type="inferred from homology"/>
<name>A0A1D1V120_RAMVA</name>
<keyword evidence="16" id="KW-1185">Reference proteome</keyword>
<dbReference type="InterPro" id="IPR013518">
    <property type="entry name" value="K_chnl_inward-rec_Kir_cyto"/>
</dbReference>
<keyword evidence="6 11" id="KW-0630">Potassium</keyword>
<evidence type="ECO:0000259" key="13">
    <source>
        <dbReference type="Pfam" id="PF01007"/>
    </source>
</evidence>
<evidence type="ECO:0000256" key="12">
    <source>
        <dbReference type="SAM" id="Phobius"/>
    </source>
</evidence>